<comment type="domain">
    <text evidence="6">Has three domains with a flexible linker between the domains II and III and assumes an 'L' shape. Domain III is highly mobile and contacts RuvB.</text>
</comment>
<accession>A0A0P9D7P7</accession>
<keyword evidence="8" id="KW-0067">ATP-binding</keyword>
<dbReference type="InterPro" id="IPR010994">
    <property type="entry name" value="RuvA_2-like"/>
</dbReference>
<comment type="subcellular location">
    <subcellularLocation>
        <location evidence="6">Cytoplasm</location>
    </subcellularLocation>
</comment>
<keyword evidence="5 6" id="KW-0234">DNA repair</keyword>
<dbReference type="SMART" id="SM00278">
    <property type="entry name" value="HhH1"/>
    <property type="match status" value="2"/>
</dbReference>
<dbReference type="Gene3D" id="2.40.50.140">
    <property type="entry name" value="Nucleic acid-binding proteins"/>
    <property type="match status" value="1"/>
</dbReference>
<dbReference type="InterPro" id="IPR003583">
    <property type="entry name" value="Hlx-hairpin-Hlx_DNA-bd_motif"/>
</dbReference>
<dbReference type="Proteomes" id="UP000050509">
    <property type="component" value="Unassembled WGS sequence"/>
</dbReference>
<dbReference type="GO" id="GO:0000400">
    <property type="term" value="F:four-way junction DNA binding"/>
    <property type="evidence" value="ECO:0007669"/>
    <property type="project" value="UniProtKB-UniRule"/>
</dbReference>
<dbReference type="Pfam" id="PF14520">
    <property type="entry name" value="HHH_5"/>
    <property type="match status" value="1"/>
</dbReference>
<dbReference type="SUPFAM" id="SSF50249">
    <property type="entry name" value="Nucleic acid-binding proteins"/>
    <property type="match status" value="1"/>
</dbReference>
<evidence type="ECO:0000256" key="4">
    <source>
        <dbReference type="ARBA" id="ARBA00023172"/>
    </source>
</evidence>
<dbReference type="GO" id="GO:0009378">
    <property type="term" value="F:four-way junction helicase activity"/>
    <property type="evidence" value="ECO:0007669"/>
    <property type="project" value="InterPro"/>
</dbReference>
<name>A0A0P9D7P7_9CHLR</name>
<dbReference type="InterPro" id="IPR012340">
    <property type="entry name" value="NA-bd_OB-fold"/>
</dbReference>
<evidence type="ECO:0000256" key="1">
    <source>
        <dbReference type="ARBA" id="ARBA00022490"/>
    </source>
</evidence>
<feature type="region of interest" description="Domain III" evidence="6">
    <location>
        <begin position="148"/>
        <end position="197"/>
    </location>
</feature>
<comment type="subunit">
    <text evidence="6">Homotetramer. Forms an RuvA(8)-RuvB(12)-Holliday junction (HJ) complex. HJ DNA is sandwiched between 2 RuvA tetramers; dsDNA enters through RuvA and exits via RuvB. An RuvB hexamer assembles on each DNA strand where it exits the tetramer. Each RuvB hexamer is contacted by two RuvA subunits (via domain III) on 2 adjacent RuvB subunits; this complex drives branch migration. In the full resolvosome a probable DNA-RuvA(4)-RuvB(12)-RuvC(2) complex forms which resolves the HJ.</text>
</comment>
<keyword evidence="4 6" id="KW-0233">DNA recombination</keyword>
<comment type="caution">
    <text evidence="8">The sequence shown here is derived from an EMBL/GenBank/DDBJ whole genome shotgun (WGS) entry which is preliminary data.</text>
</comment>
<dbReference type="InterPro" id="IPR011114">
    <property type="entry name" value="RuvA_C"/>
</dbReference>
<dbReference type="GO" id="GO:0005737">
    <property type="term" value="C:cytoplasm"/>
    <property type="evidence" value="ECO:0007669"/>
    <property type="project" value="UniProtKB-SubCell"/>
</dbReference>
<dbReference type="SUPFAM" id="SSF46929">
    <property type="entry name" value="DNA helicase RuvA subunit, C-terminal domain"/>
    <property type="match status" value="1"/>
</dbReference>
<dbReference type="GO" id="GO:0048476">
    <property type="term" value="C:Holliday junction resolvase complex"/>
    <property type="evidence" value="ECO:0007669"/>
    <property type="project" value="UniProtKB-UniRule"/>
</dbReference>
<evidence type="ECO:0000256" key="6">
    <source>
        <dbReference type="HAMAP-Rule" id="MF_00031"/>
    </source>
</evidence>
<keyword evidence="1 6" id="KW-0963">Cytoplasm</keyword>
<dbReference type="PATRIC" id="fig|186479.3.peg.11027"/>
<sequence>MIASIRGTLLFVSVDHAVVETGGVGFQIFAPRNVLGSLGEIGSEVRFYTHLHIREDLLALYGFASTDQRHLFETLLGVSGIGPKVALSLLSSASSDELRAAIAGGDTARLSRVPGIGKKTAERLVLELRGKLEIKGGAPIVGATPAVMAANAELAEMLVSLGFSAAEANAAIAALPADAPPAVEDRLRLALRYFGGA</sequence>
<dbReference type="GO" id="GO:0005524">
    <property type="term" value="F:ATP binding"/>
    <property type="evidence" value="ECO:0007669"/>
    <property type="project" value="InterPro"/>
</dbReference>
<reference evidence="8 9" key="1">
    <citation type="submission" date="2015-09" db="EMBL/GenBank/DDBJ databases">
        <title>Draft genome sequence of Kouleothrix aurantiaca JCM 19913.</title>
        <authorList>
            <person name="Hemp J."/>
        </authorList>
    </citation>
    <scope>NUCLEOTIDE SEQUENCE [LARGE SCALE GENOMIC DNA]</scope>
    <source>
        <strain evidence="8 9">COM-B</strain>
    </source>
</reference>
<feature type="domain" description="Helix-hairpin-helix DNA-binding motif class 1" evidence="7">
    <location>
        <begin position="108"/>
        <end position="127"/>
    </location>
</feature>
<evidence type="ECO:0000313" key="9">
    <source>
        <dbReference type="Proteomes" id="UP000050509"/>
    </source>
</evidence>
<comment type="function">
    <text evidence="6">The RuvA-RuvB-RuvC complex processes Holliday junction (HJ) DNA during genetic recombination and DNA repair, while the RuvA-RuvB complex plays an important role in the rescue of blocked DNA replication forks via replication fork reversal (RFR). RuvA specifically binds to HJ cruciform DNA, conferring on it an open structure. The RuvB hexamer acts as an ATP-dependent pump, pulling dsDNA into and through the RuvAB complex. HJ branch migration allows RuvC to scan DNA until it finds its consensus sequence, where it cleaves and resolves the cruciform DNA.</text>
</comment>
<dbReference type="CDD" id="cd00080">
    <property type="entry name" value="H3TH_StructSpec-5'-nucleases"/>
    <property type="match status" value="1"/>
</dbReference>
<evidence type="ECO:0000256" key="3">
    <source>
        <dbReference type="ARBA" id="ARBA00023125"/>
    </source>
</evidence>
<gene>
    <name evidence="6 8" type="primary">ruvA</name>
    <name evidence="8" type="ORF">SE17_21945</name>
</gene>
<proteinExistence type="inferred from homology"/>
<feature type="domain" description="Helix-hairpin-helix DNA-binding motif class 1" evidence="7">
    <location>
        <begin position="73"/>
        <end position="92"/>
    </location>
</feature>
<keyword evidence="2 6" id="KW-0227">DNA damage</keyword>
<dbReference type="Pfam" id="PF07499">
    <property type="entry name" value="RuvA_C"/>
    <property type="match status" value="1"/>
</dbReference>
<dbReference type="GO" id="GO:0006281">
    <property type="term" value="P:DNA repair"/>
    <property type="evidence" value="ECO:0007669"/>
    <property type="project" value="UniProtKB-UniRule"/>
</dbReference>
<comment type="similarity">
    <text evidence="6">Belongs to the RuvA family.</text>
</comment>
<keyword evidence="9" id="KW-1185">Reference proteome</keyword>
<feature type="region of interest" description="Domain I" evidence="6">
    <location>
        <begin position="1"/>
        <end position="64"/>
    </location>
</feature>
<dbReference type="GO" id="GO:0009379">
    <property type="term" value="C:Holliday junction helicase complex"/>
    <property type="evidence" value="ECO:0007669"/>
    <property type="project" value="InterPro"/>
</dbReference>
<dbReference type="InterPro" id="IPR000085">
    <property type="entry name" value="RuvA"/>
</dbReference>
<evidence type="ECO:0000256" key="2">
    <source>
        <dbReference type="ARBA" id="ARBA00022763"/>
    </source>
</evidence>
<dbReference type="EMBL" id="LJCR01000971">
    <property type="protein sequence ID" value="KPV51310.1"/>
    <property type="molecule type" value="Genomic_DNA"/>
</dbReference>
<keyword evidence="8" id="KW-0378">Hydrolase</keyword>
<dbReference type="Pfam" id="PF01330">
    <property type="entry name" value="RuvA_N"/>
    <property type="match status" value="1"/>
</dbReference>
<dbReference type="InterPro" id="IPR036267">
    <property type="entry name" value="RuvA_C_sf"/>
</dbReference>
<dbReference type="SUPFAM" id="SSF47781">
    <property type="entry name" value="RuvA domain 2-like"/>
    <property type="match status" value="1"/>
</dbReference>
<protein>
    <recommendedName>
        <fullName evidence="6">Holliday junction branch migration complex subunit RuvA</fullName>
    </recommendedName>
</protein>
<dbReference type="HAMAP" id="MF_00031">
    <property type="entry name" value="DNA_HJ_migration_RuvA"/>
    <property type="match status" value="1"/>
</dbReference>
<dbReference type="GO" id="GO:0006310">
    <property type="term" value="P:DNA recombination"/>
    <property type="evidence" value="ECO:0007669"/>
    <property type="project" value="UniProtKB-UniRule"/>
</dbReference>
<comment type="caution">
    <text evidence="6">Lacks conserved residue(s) required for the propagation of feature annotation.</text>
</comment>
<evidence type="ECO:0000256" key="5">
    <source>
        <dbReference type="ARBA" id="ARBA00023204"/>
    </source>
</evidence>
<dbReference type="Gene3D" id="1.10.150.20">
    <property type="entry name" value="5' to 3' exonuclease, C-terminal subdomain"/>
    <property type="match status" value="1"/>
</dbReference>
<evidence type="ECO:0000259" key="7">
    <source>
        <dbReference type="SMART" id="SM00278"/>
    </source>
</evidence>
<evidence type="ECO:0000313" key="8">
    <source>
        <dbReference type="EMBL" id="KPV51310.1"/>
    </source>
</evidence>
<dbReference type="NCBIfam" id="TIGR00084">
    <property type="entry name" value="ruvA"/>
    <property type="match status" value="1"/>
</dbReference>
<keyword evidence="8" id="KW-0347">Helicase</keyword>
<keyword evidence="3 6" id="KW-0238">DNA-binding</keyword>
<keyword evidence="8" id="KW-0547">Nucleotide-binding</keyword>
<dbReference type="AlphaFoldDB" id="A0A0P9D7P7"/>
<organism evidence="8 9">
    <name type="scientific">Kouleothrix aurantiaca</name>
    <dbReference type="NCBI Taxonomy" id="186479"/>
    <lineage>
        <taxon>Bacteria</taxon>
        <taxon>Bacillati</taxon>
        <taxon>Chloroflexota</taxon>
        <taxon>Chloroflexia</taxon>
        <taxon>Chloroflexales</taxon>
        <taxon>Roseiflexineae</taxon>
        <taxon>Roseiflexaceae</taxon>
        <taxon>Kouleothrix</taxon>
    </lineage>
</organism>
<dbReference type="Gene3D" id="1.10.8.10">
    <property type="entry name" value="DNA helicase RuvA subunit, C-terminal domain"/>
    <property type="match status" value="1"/>
</dbReference>
<dbReference type="InterPro" id="IPR013849">
    <property type="entry name" value="DNA_helicase_Holl-junc_RuvA_I"/>
</dbReference>